<accession>A0A653EI87</accession>
<sequence>MVVATRDEPPLPFADESFDLITSRHPITVWWTEIARLLRPGGTYFAQHPGPATVSELLTRDRTPAATMVPA</sequence>
<reference evidence="2" key="1">
    <citation type="submission" date="2019-05" db="EMBL/GenBank/DDBJ databases">
        <authorList>
            <person name="Naeem R."/>
            <person name="Antony C."/>
            <person name="Guan Q."/>
        </authorList>
    </citation>
    <scope>NUCLEOTIDE SEQUENCE</scope>
    <source>
        <strain evidence="2">2</strain>
    </source>
</reference>
<dbReference type="InterPro" id="IPR029063">
    <property type="entry name" value="SAM-dependent_MTases_sf"/>
</dbReference>
<name>A0A653EI87_9MYCO</name>
<feature type="domain" description="Methyltransferase type 11" evidence="1">
    <location>
        <begin position="11"/>
        <end position="45"/>
    </location>
</feature>
<dbReference type="EMBL" id="LR589078">
    <property type="protein sequence ID" value="VTO97284.1"/>
    <property type="molecule type" value="Genomic_DNA"/>
</dbReference>
<dbReference type="CDD" id="cd02440">
    <property type="entry name" value="AdoMet_MTases"/>
    <property type="match status" value="1"/>
</dbReference>
<organism evidence="2">
    <name type="scientific">Mycobacterium riyadhense</name>
    <dbReference type="NCBI Taxonomy" id="486698"/>
    <lineage>
        <taxon>Bacteria</taxon>
        <taxon>Bacillati</taxon>
        <taxon>Actinomycetota</taxon>
        <taxon>Actinomycetes</taxon>
        <taxon>Mycobacteriales</taxon>
        <taxon>Mycobacteriaceae</taxon>
        <taxon>Mycobacterium</taxon>
    </lineage>
</organism>
<gene>
    <name evidence="2" type="ORF">BIN_B_02004</name>
</gene>
<dbReference type="PANTHER" id="PTHR43460">
    <property type="entry name" value="METHYLTRANSFERASE"/>
    <property type="match status" value="1"/>
</dbReference>
<dbReference type="InterPro" id="IPR013216">
    <property type="entry name" value="Methyltransf_11"/>
</dbReference>
<dbReference type="PANTHER" id="PTHR43460:SF1">
    <property type="entry name" value="METHYLTRANSFERASE TYPE 11 DOMAIN-CONTAINING PROTEIN"/>
    <property type="match status" value="1"/>
</dbReference>
<dbReference type="Pfam" id="PF08241">
    <property type="entry name" value="Methyltransf_11"/>
    <property type="match status" value="1"/>
</dbReference>
<protein>
    <recommendedName>
        <fullName evidence="1">Methyltransferase type 11 domain-containing protein</fullName>
    </recommendedName>
</protein>
<dbReference type="GO" id="GO:0008757">
    <property type="term" value="F:S-adenosylmethionine-dependent methyltransferase activity"/>
    <property type="evidence" value="ECO:0007669"/>
    <property type="project" value="InterPro"/>
</dbReference>
<dbReference type="Gene3D" id="3.40.50.150">
    <property type="entry name" value="Vaccinia Virus protein VP39"/>
    <property type="match status" value="1"/>
</dbReference>
<dbReference type="SUPFAM" id="SSF53335">
    <property type="entry name" value="S-adenosyl-L-methionine-dependent methyltransferases"/>
    <property type="match status" value="1"/>
</dbReference>
<dbReference type="AlphaFoldDB" id="A0A653EI87"/>
<dbReference type="InterPro" id="IPR052939">
    <property type="entry name" value="23S_rRNA_MeTrnsfrase_RlmA"/>
</dbReference>
<evidence type="ECO:0000259" key="1">
    <source>
        <dbReference type="Pfam" id="PF08241"/>
    </source>
</evidence>
<proteinExistence type="predicted"/>
<evidence type="ECO:0000313" key="2">
    <source>
        <dbReference type="EMBL" id="VTO97284.1"/>
    </source>
</evidence>